<name>A0ABX1VFW9_9PLAN</name>
<dbReference type="RefSeq" id="WP_171187473.1">
    <property type="nucleotide sequence ID" value="NZ_WTPX01000078.1"/>
</dbReference>
<dbReference type="Proteomes" id="UP000609651">
    <property type="component" value="Unassembled WGS sequence"/>
</dbReference>
<proteinExistence type="predicted"/>
<keyword evidence="2" id="KW-1185">Reference proteome</keyword>
<dbReference type="EMBL" id="WTPX01000078">
    <property type="protein sequence ID" value="NNJ26435.1"/>
    <property type="molecule type" value="Genomic_DNA"/>
</dbReference>
<evidence type="ECO:0000313" key="1">
    <source>
        <dbReference type="EMBL" id="NNJ26435.1"/>
    </source>
</evidence>
<accession>A0ABX1VFW9</accession>
<comment type="caution">
    <text evidence="1">The sequence shown here is derived from an EMBL/GenBank/DDBJ whole genome shotgun (WGS) entry which is preliminary data.</text>
</comment>
<reference evidence="1 2" key="1">
    <citation type="journal article" date="2020" name="Syst. Appl. Microbiol.">
        <title>Alienimonas chondri sp. nov., a novel planctomycete isolated from the biofilm of the red alga Chondrus crispus.</title>
        <authorList>
            <person name="Vitorino I."/>
            <person name="Albuquerque L."/>
            <person name="Wiegand S."/>
            <person name="Kallscheuer N."/>
            <person name="da Costa M.S."/>
            <person name="Lobo-da-Cunha A."/>
            <person name="Jogler C."/>
            <person name="Lage O.M."/>
        </authorList>
    </citation>
    <scope>NUCLEOTIDE SEQUENCE [LARGE SCALE GENOMIC DNA]</scope>
    <source>
        <strain evidence="1 2">LzC2</strain>
    </source>
</reference>
<organism evidence="1 2">
    <name type="scientific">Alienimonas chondri</name>
    <dbReference type="NCBI Taxonomy" id="2681879"/>
    <lineage>
        <taxon>Bacteria</taxon>
        <taxon>Pseudomonadati</taxon>
        <taxon>Planctomycetota</taxon>
        <taxon>Planctomycetia</taxon>
        <taxon>Planctomycetales</taxon>
        <taxon>Planctomycetaceae</taxon>
        <taxon>Alienimonas</taxon>
    </lineage>
</organism>
<protein>
    <submittedName>
        <fullName evidence="1">Uncharacterized protein</fullName>
    </submittedName>
</protein>
<evidence type="ECO:0000313" key="2">
    <source>
        <dbReference type="Proteomes" id="UP000609651"/>
    </source>
</evidence>
<gene>
    <name evidence="1" type="ORF">LzC2_25200</name>
</gene>
<sequence>MSSPATRADGRAALSRWNPAPFFLELYDKSTSRRRITWDDPVAELASFSVGVPDELFIAPGSQQHHTRGVLIPLLDNGNFDEVLFDDSAGGLVSMLVEDETVRIQFVNWDQYLAYLMIQISEAVDDDATLLRIGQLIGFAHTTTLLQFLDNTAGSSQTFEGAKTNQRRFLDGLALMPPRLPNA</sequence>